<evidence type="ECO:0000256" key="6">
    <source>
        <dbReference type="ARBA" id="ARBA00023049"/>
    </source>
</evidence>
<keyword evidence="7" id="KW-0175">Coiled coil</keyword>
<dbReference type="EC" id="3.4.24.75" evidence="4"/>
<dbReference type="Pfam" id="PF10145">
    <property type="entry name" value="PhageMin_Tail"/>
    <property type="match status" value="1"/>
</dbReference>
<dbReference type="CDD" id="cd12797">
    <property type="entry name" value="M23_peptidase"/>
    <property type="match status" value="1"/>
</dbReference>
<feature type="transmembrane region" description="Helical" evidence="9">
    <location>
        <begin position="907"/>
        <end position="937"/>
    </location>
</feature>
<dbReference type="InterPro" id="IPR016024">
    <property type="entry name" value="ARM-type_fold"/>
</dbReference>
<keyword evidence="9" id="KW-0472">Membrane</keyword>
<feature type="coiled-coil region" evidence="7">
    <location>
        <begin position="418"/>
        <end position="452"/>
    </location>
</feature>
<feature type="transmembrane region" description="Helical" evidence="9">
    <location>
        <begin position="1115"/>
        <end position="1137"/>
    </location>
</feature>
<name>A0A2A4GUJ2_9STAP</name>
<keyword evidence="9" id="KW-1133">Transmembrane helix</keyword>
<evidence type="ECO:0000259" key="10">
    <source>
        <dbReference type="Pfam" id="PF01551"/>
    </source>
</evidence>
<comment type="caution">
    <text evidence="12">The sequence shown here is derived from an EMBL/GenBank/DDBJ whole genome shotgun (WGS) entry which is preliminary data.</text>
</comment>
<dbReference type="Proteomes" id="UP000218335">
    <property type="component" value="Unassembled WGS sequence"/>
</dbReference>
<feature type="transmembrane region" description="Helical" evidence="9">
    <location>
        <begin position="838"/>
        <end position="860"/>
    </location>
</feature>
<dbReference type="PANTHER" id="PTHR37813">
    <property type="entry name" value="FELS-2 PROPHAGE PROTEIN"/>
    <property type="match status" value="1"/>
</dbReference>
<organism evidence="12 13">
    <name type="scientific">Staphylococcus delphini</name>
    <dbReference type="NCBI Taxonomy" id="53344"/>
    <lineage>
        <taxon>Bacteria</taxon>
        <taxon>Bacillati</taxon>
        <taxon>Bacillota</taxon>
        <taxon>Bacilli</taxon>
        <taxon>Bacillales</taxon>
        <taxon>Staphylococcaceae</taxon>
        <taxon>Staphylococcus</taxon>
        <taxon>Staphylococcus intermedius group</taxon>
    </lineage>
</organism>
<evidence type="ECO:0000256" key="7">
    <source>
        <dbReference type="SAM" id="Coils"/>
    </source>
</evidence>
<comment type="catalytic activity">
    <reaction evidence="1">
        <text>Hydrolysis of the -Gly-|-Gly- bond in the pentaglycine inter-peptide link joining staphylococcal cell wall peptidoglycans.</text>
        <dbReference type="EC" id="3.4.24.75"/>
    </reaction>
</comment>
<feature type="coiled-coil region" evidence="7">
    <location>
        <begin position="1832"/>
        <end position="1895"/>
    </location>
</feature>
<feature type="transmembrane region" description="Helical" evidence="9">
    <location>
        <begin position="1190"/>
        <end position="1210"/>
    </location>
</feature>
<protein>
    <recommendedName>
        <fullName evidence="4">lysostaphin</fullName>
        <ecNumber evidence="4">3.4.24.75</ecNumber>
    </recommendedName>
</protein>
<feature type="transmembrane region" description="Helical" evidence="9">
    <location>
        <begin position="1075"/>
        <end position="1095"/>
    </location>
</feature>
<evidence type="ECO:0000256" key="1">
    <source>
        <dbReference type="ARBA" id="ARBA00001667"/>
    </source>
</evidence>
<evidence type="ECO:0000256" key="3">
    <source>
        <dbReference type="ARBA" id="ARBA00006646"/>
    </source>
</evidence>
<proteinExistence type="inferred from homology"/>
<sequence length="1899" mass="208708">MDAKDIGVQRTLQQIRGQFKTLSSEMTRSSSNFKHTEKSMQTLKQRSKELTRGIEVTENSMREISNQLKRMSEEERRTSVHAEKLRTEYSKQHRTLNMYQRQLASTDKEMKQFDMTSRRTVFSMEKINTILGTMRKQLNIANLSFERGGKSTKSYENYLKQLNVVIQKHQSTIKVLEARYKNVVREQGVMSQEALDLKQKILQEKQALSALDKQYKDTTSEAKRFSMEQRTMTMSMSQIRERITSVANALKISASNFKLSGQTAQAYKAHISELNNSMKQQQLIVQNLSRQYDYAKRQYGSTSKEAQALNLKLTEERVKLKELNSQIKETTNAHNRLEMEQRQGISSTEQIRAKMQSFNDTLSLSRSNLTHAGESVKSYKNHLSVLNGNMTQQKNVLSELNAQYKFVASTQGKNSQEARELSSAIVQQKIKINELESEIKQASTAYKQLSVEQQRAQRLSATGFGRGIQSVDKYKDSLRNVSAQMRSIGTGAFIYMTVPTVAAIGGGIKASVEWEQALAGVAKTTNMSGAELKRMGNEITSMSNKMPFAATEIAGVAESAGQLGVKKKDITAFTKTMLNMGVATNLTADEAATEFARFANAAKMPIKDVDRLGSTVTALGNTTATTEKEIVDMAQRLAGAGAQAGFSADQIMSISAAMSSAGIESEAGGTAMTQIFNKMTKAVAAGGGTLKSFAKTAGMSAEEFSTTWENNPSKALSMFVKGLSNTEGGAKGVLKALDSVGIKGVREADTIRRMANNHKLLDDALKTGAEGWKKNTALTNEAQIRYETMGSKLKVLKNTFINFLRTIGEALAPIVIKLSDSLTNLFKRLQGTSDATKIVITVFGIMAAAIPPLLIGVGLLASAITNIAGAVTILNGTKGGAAFFNLFNGGITKTLPKIGQMITKIPILGGVFTLLTGPIGLAIAAVVAIGTAFVIAYKKSETFRNIVHTVIDPVVNAFKNLWNTAKVVFSALKNLLSGNALPTVDILSKIMPKATAIKVTTTLMQIRQAFIDAFNAIWQFGQDIGLKLGQFWNQNGATIMQALTNIWNTIVTVFTEVKNFLWPILQELGGVVKTVFMNVIVPAVKIGMQIIWGVMKFLWPLIKTLIVDTWNNIKGIINGALDVILGIVKIFSGIFTGQWGKVWEGVKQVFSGALTLIWNLVQLWFVGKILKVVKIFGGFFKGVISKAFNGVKSVVGTVLKFIWSIISSIFKRILSITKSIFSSVFKFIKSIWTSIKNAVSSIVKSLWSRIKGIWNNLYSGTKSVFNRVKSWLSGIWNSIKRSVTDIASRLWGSVRRTFNNMKNGLKSIIDRIKSHIGGMVSKIKSGLNSLIKGLNWVGEKLSLPKIPTLSTGTVHNQQINRSVKTTSDGRMKQDTMAIVGDKGPGNGKGRDGRRELIQYPNGRTALTPAKDTPTIIPKGGRVISGGVRQQMTGELPRFSTGTWFGKAGSWIGSKMRSAGDWLKDRLGDVLDFVGKPSKLLNKLLSSLGIDFGSLTKGMGIVGQITRGAWNKIKDGAIKWLKGGLDSAGGDIKGGILDPRLINYHYGRTAAYTAATGRPFHEGVDFPFVYKTIRTPMGGKVARQSFMHGGYGNWVKVISGAMEMIFAHLRDFSKTPPTGKTVKAGDVIGLTGNTGFSTGPHLHFGIRKNGRDVDPEPYLWRAQRQGRLKVSGKGGGGLGRIAETVKTALNQTGLPTTKRFVDFWSKKINEKEGTGLLDISKSTFEAFKAKGYDKYNNTLDNLMAGMRYAKVNYGSGLLDKAKRFASGGLIKNSGWYNLAEGGYPEYVISTDPALYSDSMKLLALAAQDIDKGKKTGNKRPGQLPRISNSSDNTALLMQMIENQQQQINQQQEQMKVLMQIAAKELIVDESSIERMHNKHQDKRERYENKLKRYRGGAFAT</sequence>
<evidence type="ECO:0000256" key="2">
    <source>
        <dbReference type="ARBA" id="ARBA00001947"/>
    </source>
</evidence>
<dbReference type="InterPro" id="IPR011055">
    <property type="entry name" value="Dup_hybrid_motif"/>
</dbReference>
<comment type="cofactor">
    <cofactor evidence="2">
        <name>Zn(2+)</name>
        <dbReference type="ChEBI" id="CHEBI:29105"/>
    </cofactor>
</comment>
<dbReference type="Gene3D" id="1.20.120.20">
    <property type="entry name" value="Apolipoprotein"/>
    <property type="match status" value="1"/>
</dbReference>
<evidence type="ECO:0000313" key="13">
    <source>
        <dbReference type="Proteomes" id="UP000218335"/>
    </source>
</evidence>
<dbReference type="InterPro" id="IPR010090">
    <property type="entry name" value="Phage_tape_meas"/>
</dbReference>
<evidence type="ECO:0000256" key="5">
    <source>
        <dbReference type="ARBA" id="ARBA00022612"/>
    </source>
</evidence>
<feature type="transmembrane region" description="Helical" evidence="9">
    <location>
        <begin position="1149"/>
        <end position="1170"/>
    </location>
</feature>
<feature type="coiled-coil region" evidence="7">
    <location>
        <begin position="159"/>
        <end position="186"/>
    </location>
</feature>
<dbReference type="PANTHER" id="PTHR37813:SF1">
    <property type="entry name" value="FELS-2 PROPHAGE PROTEIN"/>
    <property type="match status" value="1"/>
</dbReference>
<dbReference type="GO" id="GO:0006508">
    <property type="term" value="P:proteolysis"/>
    <property type="evidence" value="ECO:0007669"/>
    <property type="project" value="UniProtKB-KW"/>
</dbReference>
<dbReference type="Gene3D" id="2.70.70.10">
    <property type="entry name" value="Glucose Permease (Domain IIA)"/>
    <property type="match status" value="1"/>
</dbReference>
<evidence type="ECO:0000256" key="9">
    <source>
        <dbReference type="SAM" id="Phobius"/>
    </source>
</evidence>
<evidence type="ECO:0000259" key="11">
    <source>
        <dbReference type="Pfam" id="PF10145"/>
    </source>
</evidence>
<evidence type="ECO:0000313" key="12">
    <source>
        <dbReference type="EMBL" id="PCF54120.1"/>
    </source>
</evidence>
<accession>A0A2A4GUJ2</accession>
<dbReference type="SUPFAM" id="SSF51261">
    <property type="entry name" value="Duplicated hybrid motif"/>
    <property type="match status" value="1"/>
</dbReference>
<keyword evidence="6" id="KW-0378">Hydrolase</keyword>
<feature type="compositionally biased region" description="Polar residues" evidence="8">
    <location>
        <begin position="26"/>
        <end position="44"/>
    </location>
</feature>
<feature type="transmembrane region" description="Helical" evidence="9">
    <location>
        <begin position="867"/>
        <end position="887"/>
    </location>
</feature>
<dbReference type="SUPFAM" id="SSF48371">
    <property type="entry name" value="ARM repeat"/>
    <property type="match status" value="1"/>
</dbReference>
<dbReference type="NCBIfam" id="TIGR01760">
    <property type="entry name" value="tape_meas_TP901"/>
    <property type="match status" value="1"/>
</dbReference>
<feature type="domain" description="Phage tail tape measure protein" evidence="11">
    <location>
        <begin position="537"/>
        <end position="727"/>
    </location>
</feature>
<gene>
    <name evidence="12" type="ORF">B5C08_11690</name>
</gene>
<evidence type="ECO:0000256" key="4">
    <source>
        <dbReference type="ARBA" id="ARBA00012322"/>
    </source>
</evidence>
<feature type="region of interest" description="Disordered" evidence="8">
    <location>
        <begin position="26"/>
        <end position="49"/>
    </location>
</feature>
<dbReference type="GO" id="GO:0008237">
    <property type="term" value="F:metallopeptidase activity"/>
    <property type="evidence" value="ECO:0007669"/>
    <property type="project" value="UniProtKB-KW"/>
</dbReference>
<dbReference type="InterPro" id="IPR016047">
    <property type="entry name" value="M23ase_b-sheet_dom"/>
</dbReference>
<dbReference type="Pfam" id="PF01551">
    <property type="entry name" value="Peptidase_M23"/>
    <property type="match status" value="1"/>
</dbReference>
<keyword evidence="6" id="KW-0645">Protease</keyword>
<reference evidence="12 13" key="1">
    <citation type="journal article" date="2017" name="PLoS ONE">
        <title>Development of a real-time PCR for detection of Staphylococcus pseudintermedius using a novel automated comparison of whole-genome sequences.</title>
        <authorList>
            <person name="Verstappen K.M."/>
            <person name="Huijbregts L."/>
            <person name="Spaninks M."/>
            <person name="Wagenaar J.A."/>
            <person name="Fluit A.C."/>
            <person name="Duim B."/>
        </authorList>
    </citation>
    <scope>NUCLEOTIDE SEQUENCE [LARGE SCALE GENOMIC DNA]</scope>
    <source>
        <strain evidence="12 13">215070706401-1</strain>
    </source>
</reference>
<keyword evidence="6" id="KW-0482">Metalloprotease</keyword>
<dbReference type="EMBL" id="MWUU01000019">
    <property type="protein sequence ID" value="PCF54120.1"/>
    <property type="molecule type" value="Genomic_DNA"/>
</dbReference>
<comment type="similarity">
    <text evidence="3">Belongs to the peptidase M23B family.</text>
</comment>
<keyword evidence="9" id="KW-0812">Transmembrane</keyword>
<feature type="coiled-coil region" evidence="7">
    <location>
        <begin position="54"/>
        <end position="102"/>
    </location>
</feature>
<feature type="coiled-coil region" evidence="7">
    <location>
        <begin position="271"/>
        <end position="340"/>
    </location>
</feature>
<feature type="domain" description="M23ase beta-sheet core" evidence="10">
    <location>
        <begin position="1559"/>
        <end position="1654"/>
    </location>
</feature>
<evidence type="ECO:0000256" key="8">
    <source>
        <dbReference type="SAM" id="MobiDB-lite"/>
    </source>
</evidence>
<keyword evidence="5" id="KW-1188">Viral release from host cell</keyword>